<reference evidence="2" key="1">
    <citation type="submission" date="2013-09" db="EMBL/GenBank/DDBJ databases">
        <title>Corchorus olitorius genome sequencing.</title>
        <authorList>
            <person name="Alam M."/>
            <person name="Haque M.S."/>
            <person name="Islam M.S."/>
            <person name="Emdad E.M."/>
            <person name="Islam M.M."/>
            <person name="Ahmed B."/>
            <person name="Halim A."/>
            <person name="Hossen Q.M.M."/>
            <person name="Hossain M.Z."/>
            <person name="Ahmed R."/>
            <person name="Khan M.M."/>
            <person name="Islam R."/>
            <person name="Rashid M.M."/>
            <person name="Khan S.A."/>
            <person name="Rahman M.S."/>
            <person name="Alam M."/>
            <person name="Yahiya A.S."/>
            <person name="Khan M.S."/>
            <person name="Azam M.S."/>
            <person name="Haque T."/>
            <person name="Lashkar M.Z.H."/>
            <person name="Akhand A.I."/>
            <person name="Morshed G."/>
            <person name="Roy S."/>
            <person name="Uddin K.S."/>
            <person name="Rabeya T."/>
            <person name="Hossain A.S."/>
            <person name="Chowdhury A."/>
            <person name="Snigdha A.R."/>
            <person name="Mortoza M.S."/>
            <person name="Matin S.A."/>
            <person name="Hoque S.M.E."/>
            <person name="Islam M.K."/>
            <person name="Roy D.K."/>
            <person name="Haider R."/>
            <person name="Moosa M.M."/>
            <person name="Elias S.M."/>
            <person name="Hasan A.M."/>
            <person name="Jahan S."/>
            <person name="Shafiuddin M."/>
            <person name="Mahmood N."/>
            <person name="Shommy N.S."/>
        </authorList>
    </citation>
    <scope>NUCLEOTIDE SEQUENCE [LARGE SCALE GENOMIC DNA]</scope>
    <source>
        <strain evidence="2">cv. O-4</strain>
    </source>
</reference>
<organism evidence="1 2">
    <name type="scientific">Corchorus olitorius</name>
    <dbReference type="NCBI Taxonomy" id="93759"/>
    <lineage>
        <taxon>Eukaryota</taxon>
        <taxon>Viridiplantae</taxon>
        <taxon>Streptophyta</taxon>
        <taxon>Embryophyta</taxon>
        <taxon>Tracheophyta</taxon>
        <taxon>Spermatophyta</taxon>
        <taxon>Magnoliopsida</taxon>
        <taxon>eudicotyledons</taxon>
        <taxon>Gunneridae</taxon>
        <taxon>Pentapetalae</taxon>
        <taxon>rosids</taxon>
        <taxon>malvids</taxon>
        <taxon>Malvales</taxon>
        <taxon>Malvaceae</taxon>
        <taxon>Grewioideae</taxon>
        <taxon>Apeibeae</taxon>
        <taxon>Corchorus</taxon>
    </lineage>
</organism>
<evidence type="ECO:0000313" key="2">
    <source>
        <dbReference type="Proteomes" id="UP000187203"/>
    </source>
</evidence>
<dbReference type="Proteomes" id="UP000187203">
    <property type="component" value="Unassembled WGS sequence"/>
</dbReference>
<evidence type="ECO:0000313" key="1">
    <source>
        <dbReference type="EMBL" id="OMO77976.1"/>
    </source>
</evidence>
<dbReference type="EMBL" id="AWUE01018844">
    <property type="protein sequence ID" value="OMO77976.1"/>
    <property type="molecule type" value="Genomic_DNA"/>
</dbReference>
<proteinExistence type="predicted"/>
<name>A0A1R3I5U7_9ROSI</name>
<sequence length="93" mass="10387">MEHGQNTQENPMHIAELSKGRDLANPRFGGPQAGILFGKREVVTTRRIAGGFGESKVRLYGSSGRDASFWGLVEEEDENKCGYGERYRKVELI</sequence>
<accession>A0A1R3I5U7</accession>
<keyword evidence="2" id="KW-1185">Reference proteome</keyword>
<dbReference type="AlphaFoldDB" id="A0A1R3I5U7"/>
<protein>
    <submittedName>
        <fullName evidence="1">Uncharacterized protein</fullName>
    </submittedName>
</protein>
<gene>
    <name evidence="1" type="ORF">COLO4_24910</name>
</gene>
<comment type="caution">
    <text evidence="1">The sequence shown here is derived from an EMBL/GenBank/DDBJ whole genome shotgun (WGS) entry which is preliminary data.</text>
</comment>